<dbReference type="SUPFAM" id="SSF90123">
    <property type="entry name" value="ABC transporter transmembrane region"/>
    <property type="match status" value="1"/>
</dbReference>
<evidence type="ECO:0000313" key="11">
    <source>
        <dbReference type="EMBL" id="SLM30357.1"/>
    </source>
</evidence>
<dbReference type="Gene3D" id="3.40.50.300">
    <property type="entry name" value="P-loop containing nucleotide triphosphate hydrolases"/>
    <property type="match status" value="1"/>
</dbReference>
<dbReference type="PANTHER" id="PTHR24221">
    <property type="entry name" value="ATP-BINDING CASSETTE SUB-FAMILY B"/>
    <property type="match status" value="1"/>
</dbReference>
<dbReference type="InterPro" id="IPR036640">
    <property type="entry name" value="ABC1_TM_sf"/>
</dbReference>
<dbReference type="GO" id="GO:0006508">
    <property type="term" value="P:proteolysis"/>
    <property type="evidence" value="ECO:0007669"/>
    <property type="project" value="UniProtKB-KW"/>
</dbReference>
<dbReference type="SUPFAM" id="SSF52540">
    <property type="entry name" value="P-loop containing nucleoside triphosphate hydrolases"/>
    <property type="match status" value="1"/>
</dbReference>
<dbReference type="PROSITE" id="PS50893">
    <property type="entry name" value="ABC_TRANSPORTER_2"/>
    <property type="match status" value="1"/>
</dbReference>
<keyword evidence="6 8" id="KW-0472">Membrane</keyword>
<dbReference type="GO" id="GO:0030253">
    <property type="term" value="P:protein secretion by the type I secretion system"/>
    <property type="evidence" value="ECO:0007669"/>
    <property type="project" value="InterPro"/>
</dbReference>
<dbReference type="EMBL" id="FWEV01000136">
    <property type="protein sequence ID" value="SLM30357.1"/>
    <property type="molecule type" value="Genomic_DNA"/>
</dbReference>
<evidence type="ECO:0000256" key="5">
    <source>
        <dbReference type="ARBA" id="ARBA00022989"/>
    </source>
</evidence>
<dbReference type="GO" id="GO:0008233">
    <property type="term" value="F:peptidase activity"/>
    <property type="evidence" value="ECO:0007669"/>
    <property type="project" value="UniProtKB-KW"/>
</dbReference>
<evidence type="ECO:0000256" key="3">
    <source>
        <dbReference type="ARBA" id="ARBA00022741"/>
    </source>
</evidence>
<organism evidence="11 12">
    <name type="scientific">Desulfamplus magnetovallimortis</name>
    <dbReference type="NCBI Taxonomy" id="1246637"/>
    <lineage>
        <taxon>Bacteria</taxon>
        <taxon>Pseudomonadati</taxon>
        <taxon>Thermodesulfobacteriota</taxon>
        <taxon>Desulfobacteria</taxon>
        <taxon>Desulfobacterales</taxon>
        <taxon>Desulfobacteraceae</taxon>
        <taxon>Desulfamplus</taxon>
    </lineage>
</organism>
<name>A0A1W1HCY4_9BACT</name>
<feature type="region of interest" description="Disordered" evidence="7">
    <location>
        <begin position="557"/>
        <end position="623"/>
    </location>
</feature>
<feature type="transmembrane region" description="Helical" evidence="8">
    <location>
        <begin position="12"/>
        <end position="37"/>
    </location>
</feature>
<keyword evidence="11" id="KW-0645">Protease</keyword>
<dbReference type="PANTHER" id="PTHR24221:SF248">
    <property type="entry name" value="ABC TRANSPORTER TRANSMEMBRANE REGION"/>
    <property type="match status" value="1"/>
</dbReference>
<comment type="subcellular location">
    <subcellularLocation>
        <location evidence="1">Cell membrane</location>
        <topology evidence="1">Multi-pass membrane protein</topology>
    </subcellularLocation>
</comment>
<dbReference type="GO" id="GO:0034040">
    <property type="term" value="F:ATPase-coupled lipid transmembrane transporter activity"/>
    <property type="evidence" value="ECO:0007669"/>
    <property type="project" value="TreeGrafter"/>
</dbReference>
<dbReference type="AlphaFoldDB" id="A0A1W1HCY4"/>
<dbReference type="InterPro" id="IPR011527">
    <property type="entry name" value="ABC1_TM_dom"/>
</dbReference>
<dbReference type="OrthoDB" id="9772049at2"/>
<dbReference type="SMART" id="SM00382">
    <property type="entry name" value="AAA"/>
    <property type="match status" value="1"/>
</dbReference>
<keyword evidence="12" id="KW-1185">Reference proteome</keyword>
<protein>
    <submittedName>
        <fullName evidence="11">Alkaline protease secretion ATP-binding protein AprD</fullName>
    </submittedName>
</protein>
<dbReference type="PROSITE" id="PS50929">
    <property type="entry name" value="ABC_TM1F"/>
    <property type="match status" value="1"/>
</dbReference>
<dbReference type="GO" id="GO:0005886">
    <property type="term" value="C:plasma membrane"/>
    <property type="evidence" value="ECO:0007669"/>
    <property type="project" value="UniProtKB-SubCell"/>
</dbReference>
<feature type="transmembrane region" description="Helical" evidence="8">
    <location>
        <begin position="49"/>
        <end position="69"/>
    </location>
</feature>
<dbReference type="Pfam" id="PF00005">
    <property type="entry name" value="ABC_tran"/>
    <property type="match status" value="1"/>
</dbReference>
<feature type="domain" description="ABC transporter" evidence="9">
    <location>
        <begin position="320"/>
        <end position="555"/>
    </location>
</feature>
<evidence type="ECO:0000313" key="12">
    <source>
        <dbReference type="Proteomes" id="UP000191931"/>
    </source>
</evidence>
<reference evidence="11 12" key="1">
    <citation type="submission" date="2017-03" db="EMBL/GenBank/DDBJ databases">
        <authorList>
            <person name="Afonso C.L."/>
            <person name="Miller P.J."/>
            <person name="Scott M.A."/>
            <person name="Spackman E."/>
            <person name="Goraichik I."/>
            <person name="Dimitrov K.M."/>
            <person name="Suarez D.L."/>
            <person name="Swayne D.E."/>
        </authorList>
    </citation>
    <scope>NUCLEOTIDE SEQUENCE [LARGE SCALE GENOMIC DNA]</scope>
    <source>
        <strain evidence="11">PRJEB14757</strain>
    </source>
</reference>
<dbReference type="GO" id="GO:0030256">
    <property type="term" value="C:type I protein secretion system complex"/>
    <property type="evidence" value="ECO:0007669"/>
    <property type="project" value="InterPro"/>
</dbReference>
<evidence type="ECO:0000256" key="4">
    <source>
        <dbReference type="ARBA" id="ARBA00022840"/>
    </source>
</evidence>
<feature type="compositionally biased region" description="Polar residues" evidence="7">
    <location>
        <begin position="585"/>
        <end position="597"/>
    </location>
</feature>
<dbReference type="Proteomes" id="UP000191931">
    <property type="component" value="Unassembled WGS sequence"/>
</dbReference>
<gene>
    <name evidence="11" type="primary">aprD</name>
    <name evidence="11" type="ORF">MTBBW1_2200011</name>
</gene>
<dbReference type="GO" id="GO:0005524">
    <property type="term" value="F:ATP binding"/>
    <property type="evidence" value="ECO:0007669"/>
    <property type="project" value="UniProtKB-KW"/>
</dbReference>
<dbReference type="NCBIfam" id="TIGR01842">
    <property type="entry name" value="type_I_sec_PrtD"/>
    <property type="match status" value="1"/>
</dbReference>
<evidence type="ECO:0000256" key="2">
    <source>
        <dbReference type="ARBA" id="ARBA00022692"/>
    </source>
</evidence>
<dbReference type="InterPro" id="IPR039421">
    <property type="entry name" value="Type_1_exporter"/>
</dbReference>
<evidence type="ECO:0000256" key="1">
    <source>
        <dbReference type="ARBA" id="ARBA00004651"/>
    </source>
</evidence>
<evidence type="ECO:0000256" key="8">
    <source>
        <dbReference type="SAM" id="Phobius"/>
    </source>
</evidence>
<evidence type="ECO:0000256" key="6">
    <source>
        <dbReference type="ARBA" id="ARBA00023136"/>
    </source>
</evidence>
<feature type="compositionally biased region" description="Polar residues" evidence="7">
    <location>
        <begin position="604"/>
        <end position="616"/>
    </location>
</feature>
<dbReference type="CDD" id="cd03246">
    <property type="entry name" value="ABCC_Protease_Secretion"/>
    <property type="match status" value="1"/>
</dbReference>
<dbReference type="PROSITE" id="PS00211">
    <property type="entry name" value="ABC_TRANSPORTER_1"/>
    <property type="match status" value="1"/>
</dbReference>
<sequence>MLKFIRKWLKYFLFAALFSLFINILALTFPVYMLAIYDRVLSSYSMPTLMTITVAAIFALVVNAMLVFLRSRLLVMAGVDIDHTLASPVFAEMLKDSCSLQKSGYSAGLRDVNILRNYLGGNAIFALFDMPWVPIYLLFVFMVHPILGMISTGGVFLVFLLGITQELLTRKRLEKANSINAGAGNFTTLCLRNSESIGSMGMLEAAQDRWSTLNDEVIALQTRASNAAGFLQAISQSFRMGMQVIIYGVGAWLTLKNQCTAGVMIAASIIMGRALAPVDQAMATWKQTLEARSAYNRLKELMKKATPKQGMGLPDPTGKLDVEGVTLAVNGTYLLRNITFALAPGEVMGLIGPSAAGKTTLSRVLLGIWPSMGGKVRLDGADVYQWDQGHLGQFIGYLPQDVELFPGTVAQNIARLGDVDSDEVIKAAKKAGLHEMILHLPNGYDTMVGGVPGSMVLSGGQRQRVALARALYGSPRLVVLDEPNSNLDEAGERALMQTIALLKQEKVTTIIVTHKPSILISVDKVMVMQYGQVARFGTRQEVFQALAGQVPQAQPIQQPQPVVQQPHSAVQAQQPHQATLKPRQTDVQNPQSANSAAQGGDQIQPANSTITTTGANLNKRILN</sequence>
<accession>A0A1W1HCY4</accession>
<dbReference type="GO" id="GO:0140359">
    <property type="term" value="F:ABC-type transporter activity"/>
    <property type="evidence" value="ECO:0007669"/>
    <property type="project" value="InterPro"/>
</dbReference>
<dbReference type="InterPro" id="IPR017871">
    <property type="entry name" value="ABC_transporter-like_CS"/>
</dbReference>
<feature type="transmembrane region" description="Helical" evidence="8">
    <location>
        <begin position="145"/>
        <end position="163"/>
    </location>
</feature>
<dbReference type="InterPro" id="IPR027417">
    <property type="entry name" value="P-loop_NTPase"/>
</dbReference>
<dbReference type="STRING" id="1246637.MTBBW1_2200011"/>
<dbReference type="InterPro" id="IPR010128">
    <property type="entry name" value="ATPase_T1SS_PrtD-like"/>
</dbReference>
<keyword evidence="11" id="KW-0378">Hydrolase</keyword>
<evidence type="ECO:0000259" key="9">
    <source>
        <dbReference type="PROSITE" id="PS50893"/>
    </source>
</evidence>
<keyword evidence="2 8" id="KW-0812">Transmembrane</keyword>
<keyword evidence="3" id="KW-0547">Nucleotide-binding</keyword>
<dbReference type="InterPro" id="IPR003439">
    <property type="entry name" value="ABC_transporter-like_ATP-bd"/>
</dbReference>
<keyword evidence="4 11" id="KW-0067">ATP-binding</keyword>
<dbReference type="Gene3D" id="1.20.1560.10">
    <property type="entry name" value="ABC transporter type 1, transmembrane domain"/>
    <property type="match status" value="1"/>
</dbReference>
<evidence type="ECO:0000259" key="10">
    <source>
        <dbReference type="PROSITE" id="PS50929"/>
    </source>
</evidence>
<proteinExistence type="predicted"/>
<feature type="compositionally biased region" description="Low complexity" evidence="7">
    <location>
        <begin position="557"/>
        <end position="578"/>
    </location>
</feature>
<dbReference type="InterPro" id="IPR003593">
    <property type="entry name" value="AAA+_ATPase"/>
</dbReference>
<dbReference type="Pfam" id="PF00664">
    <property type="entry name" value="ABC_membrane"/>
    <property type="match status" value="1"/>
</dbReference>
<dbReference type="RefSeq" id="WP_080808181.1">
    <property type="nucleotide sequence ID" value="NZ_LT828560.1"/>
</dbReference>
<feature type="transmembrane region" description="Helical" evidence="8">
    <location>
        <begin position="119"/>
        <end position="139"/>
    </location>
</feature>
<feature type="domain" description="ABC transmembrane type-1" evidence="10">
    <location>
        <begin position="13"/>
        <end position="290"/>
    </location>
</feature>
<dbReference type="GO" id="GO:0016887">
    <property type="term" value="F:ATP hydrolysis activity"/>
    <property type="evidence" value="ECO:0007669"/>
    <property type="project" value="InterPro"/>
</dbReference>
<evidence type="ECO:0000256" key="7">
    <source>
        <dbReference type="SAM" id="MobiDB-lite"/>
    </source>
</evidence>
<keyword evidence="5 8" id="KW-1133">Transmembrane helix</keyword>